<evidence type="ECO:0000313" key="4">
    <source>
        <dbReference type="Proteomes" id="UP001555342"/>
    </source>
</evidence>
<dbReference type="InterPro" id="IPR000792">
    <property type="entry name" value="Tscrpt_reg_LuxR_C"/>
</dbReference>
<dbReference type="CDD" id="cd06170">
    <property type="entry name" value="LuxR_C_like"/>
    <property type="match status" value="1"/>
</dbReference>
<dbReference type="PROSITE" id="PS50043">
    <property type="entry name" value="HTH_LUXR_2"/>
    <property type="match status" value="1"/>
</dbReference>
<protein>
    <submittedName>
        <fullName evidence="3">LuxR C-terminal-related transcriptional regulator</fullName>
    </submittedName>
</protein>
<dbReference type="RefSeq" id="WP_367594612.1">
    <property type="nucleotide sequence ID" value="NZ_JBFMVT010000002.1"/>
</dbReference>
<comment type="caution">
    <text evidence="3">The sequence shown here is derived from an EMBL/GenBank/DDBJ whole genome shotgun (WGS) entry which is preliminary data.</text>
</comment>
<keyword evidence="4" id="KW-1185">Reference proteome</keyword>
<evidence type="ECO:0000259" key="2">
    <source>
        <dbReference type="PROSITE" id="PS50043"/>
    </source>
</evidence>
<name>A0ABV3NS46_9ENTR</name>
<reference evidence="3 4" key="1">
    <citation type="submission" date="2024-07" db="EMBL/GenBank/DDBJ databases">
        <authorList>
            <person name="Wang L."/>
        </authorList>
    </citation>
    <scope>NUCLEOTIDE SEQUENCE [LARGE SCALE GENOMIC DNA]</scope>
    <source>
        <strain evidence="3 4">WL359</strain>
    </source>
</reference>
<evidence type="ECO:0000256" key="1">
    <source>
        <dbReference type="ARBA" id="ARBA00023125"/>
    </source>
</evidence>
<evidence type="ECO:0000313" key="3">
    <source>
        <dbReference type="EMBL" id="MEW7312366.1"/>
    </source>
</evidence>
<dbReference type="SUPFAM" id="SSF46894">
    <property type="entry name" value="C-terminal effector domain of the bipartite response regulators"/>
    <property type="match status" value="1"/>
</dbReference>
<organism evidence="3 4">
    <name type="scientific">Buttiauxella gaviniae</name>
    <dbReference type="NCBI Taxonomy" id="82990"/>
    <lineage>
        <taxon>Bacteria</taxon>
        <taxon>Pseudomonadati</taxon>
        <taxon>Pseudomonadota</taxon>
        <taxon>Gammaproteobacteria</taxon>
        <taxon>Enterobacterales</taxon>
        <taxon>Enterobacteriaceae</taxon>
        <taxon>Buttiauxella</taxon>
    </lineage>
</organism>
<gene>
    <name evidence="3" type="ORF">AB1E22_06525</name>
</gene>
<accession>A0ABV3NS46</accession>
<keyword evidence="1" id="KW-0238">DNA-binding</keyword>
<dbReference type="Proteomes" id="UP001555342">
    <property type="component" value="Unassembled WGS sequence"/>
</dbReference>
<dbReference type="SMART" id="SM00421">
    <property type="entry name" value="HTH_LUXR"/>
    <property type="match status" value="1"/>
</dbReference>
<dbReference type="EMBL" id="JBFMVT010000002">
    <property type="protein sequence ID" value="MEW7312366.1"/>
    <property type="molecule type" value="Genomic_DNA"/>
</dbReference>
<sequence>MAEQAEQSSLLPLADYSELTPEIMEQIDVVILELDSPLQNSFEICDLLNRLQNQYRHVYWVITLPAHLVNIAIERLLTARTSLLSLHEPMSSIIEHVFNSGAATERISTLLLQEKAAQSSGDEVVRTKLTFSERRVFRLISKGWRLNQIATLLEKNYKTISAQKSSAMRRLELKTDAEMYAWMISDSGMQELNLPPYSQEL</sequence>
<dbReference type="Gene3D" id="1.10.10.10">
    <property type="entry name" value="Winged helix-like DNA-binding domain superfamily/Winged helix DNA-binding domain"/>
    <property type="match status" value="1"/>
</dbReference>
<dbReference type="InterPro" id="IPR016032">
    <property type="entry name" value="Sig_transdc_resp-reg_C-effctor"/>
</dbReference>
<feature type="domain" description="HTH luxR-type" evidence="2">
    <location>
        <begin position="124"/>
        <end position="187"/>
    </location>
</feature>
<dbReference type="InterPro" id="IPR036388">
    <property type="entry name" value="WH-like_DNA-bd_sf"/>
</dbReference>
<proteinExistence type="predicted"/>